<comment type="caution">
    <text evidence="1">The sequence shown here is derived from an EMBL/GenBank/DDBJ whole genome shotgun (WGS) entry which is preliminary data.</text>
</comment>
<organism evidence="1 2">
    <name type="scientific">Amycolatopsis taiwanensis</name>
    <dbReference type="NCBI Taxonomy" id="342230"/>
    <lineage>
        <taxon>Bacteria</taxon>
        <taxon>Bacillati</taxon>
        <taxon>Actinomycetota</taxon>
        <taxon>Actinomycetes</taxon>
        <taxon>Pseudonocardiales</taxon>
        <taxon>Pseudonocardiaceae</taxon>
        <taxon>Amycolatopsis</taxon>
    </lineage>
</organism>
<dbReference type="InterPro" id="IPR015018">
    <property type="entry name" value="DUF1905"/>
</dbReference>
<dbReference type="Proteomes" id="UP001165136">
    <property type="component" value="Unassembled WGS sequence"/>
</dbReference>
<protein>
    <submittedName>
        <fullName evidence="1">Uncharacterized protein</fullName>
    </submittedName>
</protein>
<dbReference type="SUPFAM" id="SSF141694">
    <property type="entry name" value="AF2212/PG0164-like"/>
    <property type="match status" value="1"/>
</dbReference>
<dbReference type="Pfam" id="PF13376">
    <property type="entry name" value="OmdA"/>
    <property type="match status" value="1"/>
</dbReference>
<dbReference type="InterPro" id="IPR037079">
    <property type="entry name" value="AF2212/PG0164-like_sf"/>
</dbReference>
<evidence type="ECO:0000313" key="1">
    <source>
        <dbReference type="EMBL" id="GLY65082.1"/>
    </source>
</evidence>
<gene>
    <name evidence="1" type="ORF">Atai01_17010</name>
</gene>
<dbReference type="EMBL" id="BSTI01000003">
    <property type="protein sequence ID" value="GLY65082.1"/>
    <property type="molecule type" value="Genomic_DNA"/>
</dbReference>
<proteinExistence type="predicted"/>
<dbReference type="RefSeq" id="WP_285486432.1">
    <property type="nucleotide sequence ID" value="NZ_BSTI01000003.1"/>
</dbReference>
<dbReference type="Gene3D" id="2.40.30.100">
    <property type="entry name" value="AF2212/PG0164-like"/>
    <property type="match status" value="1"/>
</dbReference>
<name>A0A9W6QZZ5_9PSEU</name>
<dbReference type="Pfam" id="PF08922">
    <property type="entry name" value="DUF1905"/>
    <property type="match status" value="1"/>
</dbReference>
<keyword evidence="2" id="KW-1185">Reference proteome</keyword>
<reference evidence="1" key="1">
    <citation type="submission" date="2023-03" db="EMBL/GenBank/DDBJ databases">
        <title>Amycolatopsis taiwanensis NBRC 103393.</title>
        <authorList>
            <person name="Ichikawa N."/>
            <person name="Sato H."/>
            <person name="Tonouchi N."/>
        </authorList>
    </citation>
    <scope>NUCLEOTIDE SEQUENCE</scope>
    <source>
        <strain evidence="1">NBRC 103393</strain>
    </source>
</reference>
<evidence type="ECO:0000313" key="2">
    <source>
        <dbReference type="Proteomes" id="UP001165136"/>
    </source>
</evidence>
<accession>A0A9W6QZZ5</accession>
<sequence length="149" mass="16028">MRFHATVQLNGKSATGIEVPPEIVAGLGSGKRPKVRVRLNDHTYRSSIGSMGGKSMIPVSAEVRAAAGVIAGDEVDVELTLDTEPRTVTVPDDLAAALDPATRRAFDALSYSEKRRYVLAIDGAKTDQTRQRRIAKTVDGLRKIAEDQA</sequence>
<dbReference type="AlphaFoldDB" id="A0A9W6QZZ5"/>